<feature type="transmembrane region" description="Helical" evidence="1">
    <location>
        <begin position="193"/>
        <end position="211"/>
    </location>
</feature>
<organism evidence="2 3">
    <name type="scientific">Leptospira noumeaensis</name>
    <dbReference type="NCBI Taxonomy" id="2484964"/>
    <lineage>
        <taxon>Bacteria</taxon>
        <taxon>Pseudomonadati</taxon>
        <taxon>Spirochaetota</taxon>
        <taxon>Spirochaetia</taxon>
        <taxon>Leptospirales</taxon>
        <taxon>Leptospiraceae</taxon>
        <taxon>Leptospira</taxon>
    </lineage>
</organism>
<keyword evidence="1" id="KW-1133">Transmembrane helix</keyword>
<comment type="caution">
    <text evidence="2">The sequence shown here is derived from an EMBL/GenBank/DDBJ whole genome shotgun (WGS) entry which is preliminary data.</text>
</comment>
<feature type="transmembrane region" description="Helical" evidence="1">
    <location>
        <begin position="24"/>
        <end position="41"/>
    </location>
</feature>
<dbReference type="AlphaFoldDB" id="A0A4R9I0N0"/>
<keyword evidence="1" id="KW-0472">Membrane</keyword>
<dbReference type="OrthoDB" id="328908at2"/>
<gene>
    <name evidence="2" type="ORF">EHQ24_17925</name>
</gene>
<keyword evidence="1" id="KW-0812">Transmembrane</keyword>
<name>A0A4R9I0N0_9LEPT</name>
<feature type="transmembrane region" description="Helical" evidence="1">
    <location>
        <begin position="77"/>
        <end position="94"/>
    </location>
</feature>
<dbReference type="Proteomes" id="UP000298009">
    <property type="component" value="Unassembled WGS sequence"/>
</dbReference>
<evidence type="ECO:0000256" key="1">
    <source>
        <dbReference type="SAM" id="Phobius"/>
    </source>
</evidence>
<evidence type="ECO:0000313" key="3">
    <source>
        <dbReference type="Proteomes" id="UP000298009"/>
    </source>
</evidence>
<dbReference type="EMBL" id="RQFK01000033">
    <property type="protein sequence ID" value="TGK78428.1"/>
    <property type="molecule type" value="Genomic_DNA"/>
</dbReference>
<dbReference type="RefSeq" id="WP_135602959.1">
    <property type="nucleotide sequence ID" value="NZ_RQFK01000033.1"/>
</dbReference>
<evidence type="ECO:0000313" key="2">
    <source>
        <dbReference type="EMBL" id="TGK78428.1"/>
    </source>
</evidence>
<accession>A0A4R9I0N0</accession>
<feature type="transmembrane region" description="Helical" evidence="1">
    <location>
        <begin position="223"/>
        <end position="240"/>
    </location>
</feature>
<feature type="transmembrane region" description="Helical" evidence="1">
    <location>
        <begin position="141"/>
        <end position="159"/>
    </location>
</feature>
<proteinExistence type="predicted"/>
<sequence>MSRALTSWVGQFIKSKTDYTAEEIVYFLEFIGYFFVFVFYYRYSKLYGTKEFALISTLFFILLIPWFSYLPRYMPLYFLYDTYSILFCVLLLYSIQTQSYSVFCILIFLATLNRETSLIFIFCYFLVHWKFTEKKSLFPKVFFLMFIWSGTKLFLHYLFMDKVGLVYQDQYVSNISFFTSAMYEIQNPSFFEAYYRVAFLFFPLFLIFPLFFKSNLAKLPFRLRRMLPVGWLVLLIYLYTANIYEYRIFTEFLPLYSLPLALIIRKRLEFAA</sequence>
<protein>
    <submittedName>
        <fullName evidence="2">Uncharacterized protein</fullName>
    </submittedName>
</protein>
<reference evidence="2" key="1">
    <citation type="journal article" date="2019" name="PLoS Negl. Trop. Dis.">
        <title>Revisiting the worldwide diversity of Leptospira species in the environment.</title>
        <authorList>
            <person name="Vincent A.T."/>
            <person name="Schiettekatte O."/>
            <person name="Bourhy P."/>
            <person name="Veyrier F.J."/>
            <person name="Picardeau M."/>
        </authorList>
    </citation>
    <scope>NUCLEOTIDE SEQUENCE [LARGE SCALE GENOMIC DNA]</scope>
    <source>
        <strain evidence="2">201800287</strain>
    </source>
</reference>
<keyword evidence="3" id="KW-1185">Reference proteome</keyword>
<feature type="transmembrane region" description="Helical" evidence="1">
    <location>
        <begin position="53"/>
        <end position="70"/>
    </location>
</feature>
<feature type="transmembrane region" description="Helical" evidence="1">
    <location>
        <begin position="100"/>
        <end position="129"/>
    </location>
</feature>